<reference evidence="3 4" key="1">
    <citation type="journal article" date="2019" name="Int. J. Syst. Evol. Microbiol.">
        <title>The Global Catalogue of Microorganisms (GCM) 10K type strain sequencing project: providing services to taxonomists for standard genome sequencing and annotation.</title>
        <authorList>
            <consortium name="The Broad Institute Genomics Platform"/>
            <consortium name="The Broad Institute Genome Sequencing Center for Infectious Disease"/>
            <person name="Wu L."/>
            <person name="Ma J."/>
        </authorList>
    </citation>
    <scope>NUCLEOTIDE SEQUENCE [LARGE SCALE GENOMIC DNA]</scope>
    <source>
        <strain evidence="3 4">JCM 16373</strain>
    </source>
</reference>
<feature type="region of interest" description="Disordered" evidence="1">
    <location>
        <begin position="250"/>
        <end position="269"/>
    </location>
</feature>
<evidence type="ECO:0000313" key="4">
    <source>
        <dbReference type="Proteomes" id="UP001501447"/>
    </source>
</evidence>
<comment type="caution">
    <text evidence="3">The sequence shown here is derived from an EMBL/GenBank/DDBJ whole genome shotgun (WGS) entry which is preliminary data.</text>
</comment>
<feature type="region of interest" description="Disordered" evidence="1">
    <location>
        <begin position="1"/>
        <end position="69"/>
    </location>
</feature>
<sequence length="269" mass="29131">MTEPPHTYTAYVPRDPDPGVPGPRTSFEPALDSPSTAHGLTAPDDISGLTEVPDPRFTGLTNDHPERLPEGEHADLEAEIAYFLDTVEQPLYSDSRGGLAGARHRKDRPLERIKQNPDLSWRRALSAFSVTLTALIVVLVSLLGAQASYPPLYDLARDTAPPGVAHAWPLLIYAPWLAATLSILRTRAYRRRSVHSWLVVLFFAAVASLLCVAAAPATPAGVAVAGLPPVTALLCFHQLVRQLDLTAAGPTASRHARPARGTHRHRPVR</sequence>
<evidence type="ECO:0000313" key="3">
    <source>
        <dbReference type="EMBL" id="GAA2619929.1"/>
    </source>
</evidence>
<evidence type="ECO:0000256" key="1">
    <source>
        <dbReference type="SAM" id="MobiDB-lite"/>
    </source>
</evidence>
<keyword evidence="2" id="KW-0472">Membrane</keyword>
<gene>
    <name evidence="3" type="ORF">GCM10009863_37420</name>
</gene>
<proteinExistence type="predicted"/>
<feature type="transmembrane region" description="Helical" evidence="2">
    <location>
        <begin position="196"/>
        <end position="215"/>
    </location>
</feature>
<dbReference type="InterPro" id="IPR021235">
    <property type="entry name" value="DUF2637"/>
</dbReference>
<dbReference type="RefSeq" id="WP_344567380.1">
    <property type="nucleotide sequence ID" value="NZ_BAAARJ010000011.1"/>
</dbReference>
<dbReference type="EMBL" id="BAAARJ010000011">
    <property type="protein sequence ID" value="GAA2619929.1"/>
    <property type="molecule type" value="Genomic_DNA"/>
</dbReference>
<dbReference type="Pfam" id="PF10935">
    <property type="entry name" value="DUF2637"/>
    <property type="match status" value="1"/>
</dbReference>
<accession>A0ABN3Q9B1</accession>
<feature type="transmembrane region" description="Helical" evidence="2">
    <location>
        <begin position="124"/>
        <end position="145"/>
    </location>
</feature>
<feature type="transmembrane region" description="Helical" evidence="2">
    <location>
        <begin position="165"/>
        <end position="184"/>
    </location>
</feature>
<protein>
    <recommendedName>
        <fullName evidence="5">DUF2637 domain-containing protein</fullName>
    </recommendedName>
</protein>
<keyword evidence="4" id="KW-1185">Reference proteome</keyword>
<keyword evidence="2" id="KW-0812">Transmembrane</keyword>
<evidence type="ECO:0008006" key="5">
    <source>
        <dbReference type="Google" id="ProtNLM"/>
    </source>
</evidence>
<evidence type="ECO:0000256" key="2">
    <source>
        <dbReference type="SAM" id="Phobius"/>
    </source>
</evidence>
<keyword evidence="2" id="KW-1133">Transmembrane helix</keyword>
<name>A0ABN3Q9B1_9ACTN</name>
<organism evidence="3 4">
    <name type="scientific">Streptomyces axinellae</name>
    <dbReference type="NCBI Taxonomy" id="552788"/>
    <lineage>
        <taxon>Bacteria</taxon>
        <taxon>Bacillati</taxon>
        <taxon>Actinomycetota</taxon>
        <taxon>Actinomycetes</taxon>
        <taxon>Kitasatosporales</taxon>
        <taxon>Streptomycetaceae</taxon>
        <taxon>Streptomyces</taxon>
    </lineage>
</organism>
<feature type="compositionally biased region" description="Basic residues" evidence="1">
    <location>
        <begin position="254"/>
        <end position="269"/>
    </location>
</feature>
<dbReference type="Proteomes" id="UP001501447">
    <property type="component" value="Unassembled WGS sequence"/>
</dbReference>